<dbReference type="Proteomes" id="UP000183805">
    <property type="component" value="Unassembled WGS sequence"/>
</dbReference>
<evidence type="ECO:0000313" key="1">
    <source>
        <dbReference type="EMBL" id="AXV66433.1"/>
    </source>
</evidence>
<accession>A0AAD0S2B9</accession>
<dbReference type="AlphaFoldDB" id="A0AAD0S2B9"/>
<proteinExistence type="predicted"/>
<reference evidence="1 4" key="2">
    <citation type="submission" date="2018-08" db="EMBL/GenBank/DDBJ databases">
        <title>Draft genome sequence of Pseudoalteromonas donghaensis HJ51.</title>
        <authorList>
            <person name="Oh J."/>
            <person name="Roh D."/>
        </authorList>
    </citation>
    <scope>NUCLEOTIDE SEQUENCE [LARGE SCALE GENOMIC DNA]</scope>
    <source>
        <strain evidence="1 4">HJ51</strain>
    </source>
</reference>
<dbReference type="EMBL" id="CP032090">
    <property type="protein sequence ID" value="AXV66433.1"/>
    <property type="molecule type" value="Genomic_DNA"/>
</dbReference>
<evidence type="ECO:0000313" key="4">
    <source>
        <dbReference type="Proteomes" id="UP000264605"/>
    </source>
</evidence>
<dbReference type="GeneID" id="99506712"/>
<protein>
    <submittedName>
        <fullName evidence="1">Uncharacterized protein</fullName>
    </submittedName>
</protein>
<sequence length="73" mass="8184">MEQVQAQLLHGLNNKGVATWNEQQWQLFMELTKAVTPQVTRKADDKNPMSSSGDIGFLITSAIYLNTNSNQCE</sequence>
<organism evidence="1 4">
    <name type="scientific">Pseudoalteromonas lipolytica</name>
    <dbReference type="NCBI Taxonomy" id="570156"/>
    <lineage>
        <taxon>Bacteria</taxon>
        <taxon>Pseudomonadati</taxon>
        <taxon>Pseudomonadota</taxon>
        <taxon>Gammaproteobacteria</taxon>
        <taxon>Alteromonadales</taxon>
        <taxon>Pseudoalteromonadaceae</taxon>
        <taxon>Pseudoalteromonas</taxon>
    </lineage>
</organism>
<evidence type="ECO:0000313" key="3">
    <source>
        <dbReference type="Proteomes" id="UP000183805"/>
    </source>
</evidence>
<dbReference type="EMBL" id="FPAZ01000011">
    <property type="protein sequence ID" value="SFT82571.1"/>
    <property type="molecule type" value="Genomic_DNA"/>
</dbReference>
<dbReference type="KEGG" id="pdj:D0907_14635"/>
<evidence type="ECO:0000313" key="2">
    <source>
        <dbReference type="EMBL" id="SFT82571.1"/>
    </source>
</evidence>
<dbReference type="RefSeq" id="WP_036973229.1">
    <property type="nucleotide sequence ID" value="NZ_CP032090.1"/>
</dbReference>
<keyword evidence="3" id="KW-1185">Reference proteome</keyword>
<reference evidence="2 3" key="1">
    <citation type="submission" date="2016-10" db="EMBL/GenBank/DDBJ databases">
        <authorList>
            <person name="Varghese N."/>
            <person name="Submissions S."/>
        </authorList>
    </citation>
    <scope>NUCLEOTIDE SEQUENCE [LARGE SCALE GENOMIC DNA]</scope>
    <source>
        <strain evidence="2 3">CGMCC 1.8499</strain>
    </source>
</reference>
<dbReference type="Proteomes" id="UP000264605">
    <property type="component" value="Chromosome"/>
</dbReference>
<gene>
    <name evidence="1" type="ORF">D0907_14635</name>
    <name evidence="2" type="ORF">SAMN04487854_1117</name>
</gene>
<name>A0AAD0S2B9_9GAMM</name>